<reference evidence="1 2" key="1">
    <citation type="journal article" name="Front. Microbiol.">
        <title>Sugar Metabolism of the First Thermophilic Planctomycete Thermogutta terrifontis: Comparative Genomic and Transcriptomic Approaches.</title>
        <authorList>
            <person name="Elcheninov A.G."/>
            <person name="Menzel P."/>
            <person name="Gudbergsdottir S.R."/>
            <person name="Slesarev A.I."/>
            <person name="Kadnikov V.V."/>
            <person name="Krogh A."/>
            <person name="Bonch-Osmolovskaya E.A."/>
            <person name="Peng X."/>
            <person name="Kublanov I.V."/>
        </authorList>
    </citation>
    <scope>NUCLEOTIDE SEQUENCE [LARGE SCALE GENOMIC DNA]</scope>
    <source>
        <strain evidence="1 2">R1</strain>
    </source>
</reference>
<evidence type="ECO:0000313" key="2">
    <source>
        <dbReference type="Proteomes" id="UP000215086"/>
    </source>
</evidence>
<dbReference type="Proteomes" id="UP000215086">
    <property type="component" value="Chromosome"/>
</dbReference>
<dbReference type="RefSeq" id="WP_157732132.1">
    <property type="nucleotide sequence ID" value="NZ_CP018477.1"/>
</dbReference>
<dbReference type="KEGG" id="ttf:THTE_3736"/>
<dbReference type="EMBL" id="CP018477">
    <property type="protein sequence ID" value="ASV76337.1"/>
    <property type="molecule type" value="Genomic_DNA"/>
</dbReference>
<evidence type="ECO:0000313" key="1">
    <source>
        <dbReference type="EMBL" id="ASV76337.1"/>
    </source>
</evidence>
<sequence length="47" mass="5333">MNYPYNTPKTAEVVRFSLTFDESLARHREAMDLILATPLFCMAVGVL</sequence>
<keyword evidence="2" id="KW-1185">Reference proteome</keyword>
<dbReference type="AlphaFoldDB" id="A0A286RK61"/>
<accession>A0A286RK61</accession>
<organism evidence="1 2">
    <name type="scientific">Thermogutta terrifontis</name>
    <dbReference type="NCBI Taxonomy" id="1331910"/>
    <lineage>
        <taxon>Bacteria</taxon>
        <taxon>Pseudomonadati</taxon>
        <taxon>Planctomycetota</taxon>
        <taxon>Planctomycetia</taxon>
        <taxon>Pirellulales</taxon>
        <taxon>Thermoguttaceae</taxon>
        <taxon>Thermogutta</taxon>
    </lineage>
</organism>
<name>A0A286RK61_9BACT</name>
<gene>
    <name evidence="1" type="ORF">THTE_3736</name>
</gene>
<proteinExistence type="predicted"/>
<protein>
    <submittedName>
        <fullName evidence="1">Uncharacterized protein</fullName>
    </submittedName>
</protein>